<dbReference type="AlphaFoldDB" id="A0A2G8I7P6"/>
<name>A0A2G8I7P6_PREIN</name>
<reference evidence="1 2" key="1">
    <citation type="submission" date="2017-11" db="EMBL/GenBank/DDBJ databases">
        <title>Genome sequencing of Prevotella intermedia KCOM 1653.</title>
        <authorList>
            <person name="Kook J.-K."/>
            <person name="Park S.-N."/>
            <person name="Lim Y.K."/>
        </authorList>
    </citation>
    <scope>NUCLEOTIDE SEQUENCE [LARGE SCALE GENOMIC DNA]</scope>
    <source>
        <strain evidence="1 2">KCOM 1653</strain>
    </source>
</reference>
<evidence type="ECO:0000313" key="1">
    <source>
        <dbReference type="EMBL" id="PIK19508.1"/>
    </source>
</evidence>
<sequence length="132" mass="15004">MHGKSGCFASQNLRFRNAKSKLLFFFGIIFTKRRWFSISALEFLESSRKTMFLFKVHCFFGAKSVIYHAPTLFAARFACSTSLANKNTGLPTERQSRKYCCALKNRLSCDKGLKQLLTGAARATSRLRSLQD</sequence>
<organism evidence="1 2">
    <name type="scientific">Prevotella intermedia</name>
    <dbReference type="NCBI Taxonomy" id="28131"/>
    <lineage>
        <taxon>Bacteria</taxon>
        <taxon>Pseudomonadati</taxon>
        <taxon>Bacteroidota</taxon>
        <taxon>Bacteroidia</taxon>
        <taxon>Bacteroidales</taxon>
        <taxon>Prevotellaceae</taxon>
        <taxon>Prevotella</taxon>
    </lineage>
</organism>
<evidence type="ECO:0000313" key="2">
    <source>
        <dbReference type="Proteomes" id="UP000230046"/>
    </source>
</evidence>
<comment type="caution">
    <text evidence="1">The sequence shown here is derived from an EMBL/GenBank/DDBJ whole genome shotgun (WGS) entry which is preliminary data.</text>
</comment>
<protein>
    <submittedName>
        <fullName evidence="1">Uncharacterized protein</fullName>
    </submittedName>
</protein>
<gene>
    <name evidence="1" type="ORF">CTI18_11360</name>
</gene>
<dbReference type="Proteomes" id="UP000230046">
    <property type="component" value="Unassembled WGS sequence"/>
</dbReference>
<accession>A0A2G8I7P6</accession>
<proteinExistence type="predicted"/>
<dbReference type="EMBL" id="PEKN01000002">
    <property type="protein sequence ID" value="PIK19508.1"/>
    <property type="molecule type" value="Genomic_DNA"/>
</dbReference>